<dbReference type="EMBL" id="JAAIIJ010000010">
    <property type="protein sequence ID" value="NMN01992.1"/>
    <property type="molecule type" value="Genomic_DNA"/>
</dbReference>
<name>A0ABX1SXS9_9BIFI</name>
<proteinExistence type="predicted"/>
<dbReference type="RefSeq" id="WP_172144594.1">
    <property type="nucleotide sequence ID" value="NZ_JAAIIJ010000010.1"/>
</dbReference>
<evidence type="ECO:0000313" key="1">
    <source>
        <dbReference type="EMBL" id="NMN01992.1"/>
    </source>
</evidence>
<comment type="caution">
    <text evidence="1">The sequence shown here is derived from an EMBL/GenBank/DDBJ whole genome shotgun (WGS) entry which is preliminary data.</text>
</comment>
<keyword evidence="2" id="KW-1185">Reference proteome</keyword>
<organism evidence="1 2">
    <name type="scientific">Bifidobacterium panos</name>
    <dbReference type="NCBI Taxonomy" id="2675321"/>
    <lineage>
        <taxon>Bacteria</taxon>
        <taxon>Bacillati</taxon>
        <taxon>Actinomycetota</taxon>
        <taxon>Actinomycetes</taxon>
        <taxon>Bifidobacteriales</taxon>
        <taxon>Bifidobacteriaceae</taxon>
        <taxon>Bifidobacterium</taxon>
    </lineage>
</organism>
<accession>A0ABX1SXS9</accession>
<reference evidence="1 2" key="1">
    <citation type="submission" date="2020-02" db="EMBL/GenBank/DDBJ databases">
        <title>Characterization of phylogenetic diversity of novel bifidobacterial species isolated in Czech ZOOs.</title>
        <authorList>
            <person name="Lugli G.A."/>
            <person name="Vera N.B."/>
            <person name="Ventura M."/>
        </authorList>
    </citation>
    <scope>NUCLEOTIDE SEQUENCE [LARGE SCALE GENOMIC DNA]</scope>
    <source>
        <strain evidence="1 2">DSM 109963</strain>
    </source>
</reference>
<sequence>MFFGKLFAVIAKRGVAGGRLIGFGNGADGVDGIDCASLPLATCIWPIWPKFSAITAVIAHWFNAANVSSKTTIKTTTKTTMGLESAEFRLFGEKKKGTIKHV</sequence>
<evidence type="ECO:0000313" key="2">
    <source>
        <dbReference type="Proteomes" id="UP000553756"/>
    </source>
</evidence>
<protein>
    <submittedName>
        <fullName evidence="1">Uncharacterized protein</fullName>
    </submittedName>
</protein>
<dbReference type="Proteomes" id="UP000553756">
    <property type="component" value="Unassembled WGS sequence"/>
</dbReference>
<gene>
    <name evidence="1" type="ORF">G1C94_0614</name>
</gene>